<dbReference type="InterPro" id="IPR016169">
    <property type="entry name" value="FAD-bd_PCMH_sub2"/>
</dbReference>
<gene>
    <name evidence="1" type="ORF">J1N35_000585</name>
</gene>
<reference evidence="1 2" key="1">
    <citation type="journal article" date="2021" name="Plant Biotechnol. J.">
        <title>Multi-omics assisted identification of the key and species-specific regulatory components of drought-tolerant mechanisms in Gossypium stocksii.</title>
        <authorList>
            <person name="Yu D."/>
            <person name="Ke L."/>
            <person name="Zhang D."/>
            <person name="Wu Y."/>
            <person name="Sun Y."/>
            <person name="Mei J."/>
            <person name="Sun J."/>
            <person name="Sun Y."/>
        </authorList>
    </citation>
    <scope>NUCLEOTIDE SEQUENCE [LARGE SCALE GENOMIC DNA]</scope>
    <source>
        <strain evidence="2">cv. E1</strain>
        <tissue evidence="1">Leaf</tissue>
    </source>
</reference>
<evidence type="ECO:0000313" key="2">
    <source>
        <dbReference type="Proteomes" id="UP000828251"/>
    </source>
</evidence>
<dbReference type="SUPFAM" id="SSF56176">
    <property type="entry name" value="FAD-binding/transporter-associated domain-like"/>
    <property type="match status" value="1"/>
</dbReference>
<dbReference type="Gene3D" id="3.30.465.10">
    <property type="match status" value="1"/>
</dbReference>
<dbReference type="AlphaFoldDB" id="A0A9D3WG09"/>
<dbReference type="GO" id="GO:0050660">
    <property type="term" value="F:flavin adenine dinucleotide binding"/>
    <property type="evidence" value="ECO:0007669"/>
    <property type="project" value="InterPro"/>
</dbReference>
<dbReference type="InterPro" id="IPR036318">
    <property type="entry name" value="FAD-bd_PCMH-like_sf"/>
</dbReference>
<organism evidence="1 2">
    <name type="scientific">Gossypium stocksii</name>
    <dbReference type="NCBI Taxonomy" id="47602"/>
    <lineage>
        <taxon>Eukaryota</taxon>
        <taxon>Viridiplantae</taxon>
        <taxon>Streptophyta</taxon>
        <taxon>Embryophyta</taxon>
        <taxon>Tracheophyta</taxon>
        <taxon>Spermatophyta</taxon>
        <taxon>Magnoliopsida</taxon>
        <taxon>eudicotyledons</taxon>
        <taxon>Gunneridae</taxon>
        <taxon>Pentapetalae</taxon>
        <taxon>rosids</taxon>
        <taxon>malvids</taxon>
        <taxon>Malvales</taxon>
        <taxon>Malvaceae</taxon>
        <taxon>Malvoideae</taxon>
        <taxon>Gossypium</taxon>
    </lineage>
</organism>
<dbReference type="Proteomes" id="UP000828251">
    <property type="component" value="Unassembled WGS sequence"/>
</dbReference>
<proteinExistence type="predicted"/>
<dbReference type="PANTHER" id="PTHR32448">
    <property type="entry name" value="OS08G0158400 PROTEIN"/>
    <property type="match status" value="1"/>
</dbReference>
<comment type="caution">
    <text evidence="1">The sequence shown here is derived from an EMBL/GenBank/DDBJ whole genome shotgun (WGS) entry which is preliminary data.</text>
</comment>
<dbReference type="EMBL" id="JAIQCV010000001">
    <property type="protein sequence ID" value="KAH1129207.1"/>
    <property type="molecule type" value="Genomic_DNA"/>
</dbReference>
<sequence length="90" mass="10174">MPYMYVASYWVGFIVVKRRKTVVATIGELYYKIANESKGYAFLARVYPSLSTGSHFNGGGYGNMMRKYGILLDNILDAQVVDNKSSYLKI</sequence>
<keyword evidence="2" id="KW-1185">Reference proteome</keyword>
<dbReference type="OrthoDB" id="407275at2759"/>
<protein>
    <submittedName>
        <fullName evidence="1">Uncharacterized protein</fullName>
    </submittedName>
</protein>
<accession>A0A9D3WG09</accession>
<name>A0A9D3WG09_9ROSI</name>
<evidence type="ECO:0000313" key="1">
    <source>
        <dbReference type="EMBL" id="KAH1129207.1"/>
    </source>
</evidence>